<keyword evidence="5" id="KW-1185">Reference proteome</keyword>
<dbReference type="NCBIfam" id="NF037995">
    <property type="entry name" value="TRAP_S1"/>
    <property type="match status" value="1"/>
</dbReference>
<protein>
    <submittedName>
        <fullName evidence="4">C4-dicarboxylate ABC transporter</fullName>
    </submittedName>
</protein>
<dbReference type="Pfam" id="PF03480">
    <property type="entry name" value="DctP"/>
    <property type="match status" value="1"/>
</dbReference>
<dbReference type="GO" id="GO:0055085">
    <property type="term" value="P:transmembrane transport"/>
    <property type="evidence" value="ECO:0007669"/>
    <property type="project" value="InterPro"/>
</dbReference>
<dbReference type="OrthoDB" id="9776801at2"/>
<dbReference type="InterPro" id="IPR038404">
    <property type="entry name" value="TRAP_DctP_sf"/>
</dbReference>
<name>A0A0A3I607_9BACL</name>
<dbReference type="Gene3D" id="3.40.190.170">
    <property type="entry name" value="Bacterial extracellular solute-binding protein, family 7"/>
    <property type="match status" value="1"/>
</dbReference>
<sequence length="349" mass="41094">MWMKRVLGIFILCFLFTIPWILLVSIQPEDYPYDYEQLSENERLVIRFSHVVGEDTPKGMAARKFAELVKERSNGYIEVQVFSNGNLYKDGEEMNALSRGDIQLIAPAISKLTEYVPEISIFDLPYAFHSLDEVHEFVETKAGQTLVERLKAHNLYAISLWDSGFKQMSNRIRPIHHYDDIKRLTMRIMPSDILEKQFSSLGAFPKKYDFNAVYNELQKGSVDGQENTLTNITSKNIYSLQDYLTISNHGYLGYFVLFNLDFWNSLDEDVKQLLTETFQEVQEWEWKLTNQLNKETLQKIENCGCIELHYLSQEDMLEWEKRFEPLYNYYKQNYGDEFINALPKYQTDT</sequence>
<evidence type="ECO:0000313" key="4">
    <source>
        <dbReference type="EMBL" id="KGR78133.1"/>
    </source>
</evidence>
<accession>A0A0A3I607</accession>
<keyword evidence="2" id="KW-0813">Transport</keyword>
<gene>
    <name evidence="4" type="ORF">CD29_11945</name>
</gene>
<keyword evidence="3" id="KW-0732">Signal</keyword>
<dbReference type="InterPro" id="IPR004682">
    <property type="entry name" value="TRAP_DctP"/>
</dbReference>
<proteinExistence type="inferred from homology"/>
<dbReference type="GO" id="GO:0030288">
    <property type="term" value="C:outer membrane-bounded periplasmic space"/>
    <property type="evidence" value="ECO:0007669"/>
    <property type="project" value="InterPro"/>
</dbReference>
<dbReference type="PANTHER" id="PTHR33376">
    <property type="match status" value="1"/>
</dbReference>
<comment type="similarity">
    <text evidence="1">Belongs to the bacterial solute-binding protein 7 family.</text>
</comment>
<organism evidence="4 5">
    <name type="scientific">Ureibacillus manganicus DSM 26584</name>
    <dbReference type="NCBI Taxonomy" id="1384049"/>
    <lineage>
        <taxon>Bacteria</taxon>
        <taxon>Bacillati</taxon>
        <taxon>Bacillota</taxon>
        <taxon>Bacilli</taxon>
        <taxon>Bacillales</taxon>
        <taxon>Caryophanaceae</taxon>
        <taxon>Ureibacillus</taxon>
    </lineage>
</organism>
<dbReference type="PIRSF" id="PIRSF006470">
    <property type="entry name" value="DctB"/>
    <property type="match status" value="1"/>
</dbReference>
<dbReference type="PANTHER" id="PTHR33376:SF7">
    <property type="entry name" value="C4-DICARBOXYLATE-BINDING PROTEIN DCTB"/>
    <property type="match status" value="1"/>
</dbReference>
<dbReference type="Proteomes" id="UP000030416">
    <property type="component" value="Unassembled WGS sequence"/>
</dbReference>
<reference evidence="4 5" key="1">
    <citation type="submission" date="2014-02" db="EMBL/GenBank/DDBJ databases">
        <title>Draft genome sequence of Lysinibacillus manganicus DSM 26584T.</title>
        <authorList>
            <person name="Zhang F."/>
            <person name="Wang G."/>
            <person name="Zhang L."/>
        </authorList>
    </citation>
    <scope>NUCLEOTIDE SEQUENCE [LARGE SCALE GENOMIC DNA]</scope>
    <source>
        <strain evidence="4 5">DSM 26584</strain>
    </source>
</reference>
<dbReference type="STRING" id="1384049.CD29_11945"/>
<comment type="caution">
    <text evidence="4">The sequence shown here is derived from an EMBL/GenBank/DDBJ whole genome shotgun (WGS) entry which is preliminary data.</text>
</comment>
<dbReference type="EMBL" id="JPVN01000013">
    <property type="protein sequence ID" value="KGR78133.1"/>
    <property type="molecule type" value="Genomic_DNA"/>
</dbReference>
<evidence type="ECO:0000256" key="1">
    <source>
        <dbReference type="ARBA" id="ARBA00009023"/>
    </source>
</evidence>
<dbReference type="NCBIfam" id="TIGR00787">
    <property type="entry name" value="dctP"/>
    <property type="match status" value="1"/>
</dbReference>
<dbReference type="AlphaFoldDB" id="A0A0A3I607"/>
<evidence type="ECO:0000256" key="3">
    <source>
        <dbReference type="ARBA" id="ARBA00022729"/>
    </source>
</evidence>
<evidence type="ECO:0000256" key="2">
    <source>
        <dbReference type="ARBA" id="ARBA00022448"/>
    </source>
</evidence>
<dbReference type="eggNOG" id="COG1638">
    <property type="taxonomic scope" value="Bacteria"/>
</dbReference>
<evidence type="ECO:0000313" key="5">
    <source>
        <dbReference type="Proteomes" id="UP000030416"/>
    </source>
</evidence>
<dbReference type="InterPro" id="IPR018389">
    <property type="entry name" value="DctP_fam"/>
</dbReference>